<evidence type="ECO:0000256" key="6">
    <source>
        <dbReference type="SAM" id="MobiDB-lite"/>
    </source>
</evidence>
<name>A0A1J4SFQ2_9BACT</name>
<dbReference type="Gene3D" id="3.100.10.10">
    <property type="match status" value="1"/>
</dbReference>
<evidence type="ECO:0000256" key="5">
    <source>
        <dbReference type="RuleBase" id="RU003888"/>
    </source>
</evidence>
<comment type="similarity">
    <text evidence="1 4 5">Belongs to the universal ribosomal protein uL15 family.</text>
</comment>
<dbReference type="HAMAP" id="MF_01341">
    <property type="entry name" value="Ribosomal_uL15"/>
    <property type="match status" value="1"/>
</dbReference>
<organism evidence="8 9">
    <name type="scientific">Candidatus Desantisbacteria bacterium CG1_02_38_46</name>
    <dbReference type="NCBI Taxonomy" id="1817893"/>
    <lineage>
        <taxon>Bacteria</taxon>
        <taxon>Candidatus Desantisiibacteriota</taxon>
    </lineage>
</organism>
<evidence type="ECO:0000256" key="3">
    <source>
        <dbReference type="ARBA" id="ARBA00023274"/>
    </source>
</evidence>
<dbReference type="EMBL" id="MNUO01000046">
    <property type="protein sequence ID" value="OIN97476.1"/>
    <property type="molecule type" value="Genomic_DNA"/>
</dbReference>
<dbReference type="Pfam" id="PF00828">
    <property type="entry name" value="Ribosomal_L27A"/>
    <property type="match status" value="1"/>
</dbReference>
<dbReference type="GO" id="GO:0019843">
    <property type="term" value="F:rRNA binding"/>
    <property type="evidence" value="ECO:0007669"/>
    <property type="project" value="UniProtKB-UniRule"/>
</dbReference>
<dbReference type="InterPro" id="IPR005749">
    <property type="entry name" value="Ribosomal_uL15_bac-type"/>
</dbReference>
<dbReference type="NCBIfam" id="TIGR01071">
    <property type="entry name" value="rplO_bact"/>
    <property type="match status" value="1"/>
</dbReference>
<dbReference type="AlphaFoldDB" id="A0A1J4SFQ2"/>
<dbReference type="GO" id="GO:0022625">
    <property type="term" value="C:cytosolic large ribosomal subunit"/>
    <property type="evidence" value="ECO:0007669"/>
    <property type="project" value="TreeGrafter"/>
</dbReference>
<evidence type="ECO:0000256" key="1">
    <source>
        <dbReference type="ARBA" id="ARBA00007320"/>
    </source>
</evidence>
<comment type="caution">
    <text evidence="8">The sequence shown here is derived from an EMBL/GenBank/DDBJ whole genome shotgun (WGS) entry which is preliminary data.</text>
</comment>
<proteinExistence type="inferred from homology"/>
<accession>A0A1J4SFQ2</accession>
<dbReference type="PANTHER" id="PTHR12934">
    <property type="entry name" value="50S RIBOSOMAL PROTEIN L15"/>
    <property type="match status" value="1"/>
</dbReference>
<gene>
    <name evidence="4" type="primary">rplO</name>
    <name evidence="8" type="ORF">AUJ66_03005</name>
</gene>
<dbReference type="GO" id="GO:0006412">
    <property type="term" value="P:translation"/>
    <property type="evidence" value="ECO:0007669"/>
    <property type="project" value="UniProtKB-UniRule"/>
</dbReference>
<dbReference type="Proteomes" id="UP000182278">
    <property type="component" value="Unassembled WGS sequence"/>
</dbReference>
<comment type="function">
    <text evidence="4">Binds to the 23S rRNA.</text>
</comment>
<dbReference type="SUPFAM" id="SSF52080">
    <property type="entry name" value="Ribosomal proteins L15p and L18e"/>
    <property type="match status" value="1"/>
</dbReference>
<feature type="domain" description="Large ribosomal subunit protein uL15/eL18" evidence="7">
    <location>
        <begin position="76"/>
        <end position="140"/>
    </location>
</feature>
<dbReference type="PROSITE" id="PS00475">
    <property type="entry name" value="RIBOSOMAL_L15"/>
    <property type="match status" value="1"/>
</dbReference>
<dbReference type="InterPro" id="IPR036227">
    <property type="entry name" value="Ribosomal_uL15/eL18_sf"/>
</dbReference>
<feature type="compositionally biased region" description="Basic residues" evidence="6">
    <location>
        <begin position="30"/>
        <end position="39"/>
    </location>
</feature>
<evidence type="ECO:0000313" key="9">
    <source>
        <dbReference type="Proteomes" id="UP000182278"/>
    </source>
</evidence>
<dbReference type="PANTHER" id="PTHR12934:SF11">
    <property type="entry name" value="LARGE RIBOSOMAL SUBUNIT PROTEIN UL15M"/>
    <property type="match status" value="1"/>
</dbReference>
<evidence type="ECO:0000313" key="8">
    <source>
        <dbReference type="EMBL" id="OIN97476.1"/>
    </source>
</evidence>
<dbReference type="STRING" id="1817893.AUJ66_03005"/>
<feature type="compositionally biased region" description="Basic and acidic residues" evidence="6">
    <location>
        <begin position="1"/>
        <end position="12"/>
    </location>
</feature>
<keyword evidence="4" id="KW-0699">rRNA-binding</keyword>
<dbReference type="InterPro" id="IPR001196">
    <property type="entry name" value="Ribosomal_uL15_CS"/>
</dbReference>
<comment type="subunit">
    <text evidence="4">Part of the 50S ribosomal subunit.</text>
</comment>
<keyword evidence="2 4" id="KW-0689">Ribosomal protein</keyword>
<dbReference type="InterPro" id="IPR030878">
    <property type="entry name" value="Ribosomal_uL15"/>
</dbReference>
<dbReference type="InterPro" id="IPR021131">
    <property type="entry name" value="Ribosomal_uL15/eL18"/>
</dbReference>
<protein>
    <recommendedName>
        <fullName evidence="4">Large ribosomal subunit protein uL15</fullName>
    </recommendedName>
</protein>
<keyword evidence="3 4" id="KW-0687">Ribonucleoprotein</keyword>
<feature type="region of interest" description="Disordered" evidence="6">
    <location>
        <begin position="1"/>
        <end position="54"/>
    </location>
</feature>
<evidence type="ECO:0000256" key="2">
    <source>
        <dbReference type="ARBA" id="ARBA00022980"/>
    </source>
</evidence>
<dbReference type="GO" id="GO:0003735">
    <property type="term" value="F:structural constituent of ribosome"/>
    <property type="evidence" value="ECO:0007669"/>
    <property type="project" value="InterPro"/>
</dbReference>
<sequence length="147" mass="16047">MNLWELKPELGSRHKPKRIGRGPGCGHGKTSCRGHKGQKARSGGNTKPGFEGGQLPFYRRVPKRGFTRISEDYTIINVGDLDRFTDVVTPKELFETGMIKNLQKKVKILGAGNLNKALTIKADAFSKSAKSKIENAGGKAIQFLGGH</sequence>
<evidence type="ECO:0000256" key="4">
    <source>
        <dbReference type="HAMAP-Rule" id="MF_01341"/>
    </source>
</evidence>
<keyword evidence="4" id="KW-0694">RNA-binding</keyword>
<reference evidence="8 9" key="1">
    <citation type="journal article" date="2016" name="Environ. Microbiol.">
        <title>Genomic resolution of a cold subsurface aquifer community provides metabolic insights for novel microbes adapted to high CO concentrations.</title>
        <authorList>
            <person name="Probst A.J."/>
            <person name="Castelle C.J."/>
            <person name="Singh A."/>
            <person name="Brown C.T."/>
            <person name="Anantharaman K."/>
            <person name="Sharon I."/>
            <person name="Hug L.A."/>
            <person name="Burstein D."/>
            <person name="Emerson J.B."/>
            <person name="Thomas B.C."/>
            <person name="Banfield J.F."/>
        </authorList>
    </citation>
    <scope>NUCLEOTIDE SEQUENCE [LARGE SCALE GENOMIC DNA]</scope>
    <source>
        <strain evidence="8">CG1_02_38_46</strain>
    </source>
</reference>
<evidence type="ECO:0000259" key="7">
    <source>
        <dbReference type="Pfam" id="PF00828"/>
    </source>
</evidence>